<comment type="caution">
    <text evidence="2">The sequence shown here is derived from an EMBL/GenBank/DDBJ whole genome shotgun (WGS) entry which is preliminary data.</text>
</comment>
<dbReference type="EMBL" id="RCHS01000788">
    <property type="protein sequence ID" value="RMX56862.1"/>
    <property type="molecule type" value="Genomic_DNA"/>
</dbReference>
<feature type="compositionally biased region" description="Basic and acidic residues" evidence="1">
    <location>
        <begin position="780"/>
        <end position="792"/>
    </location>
</feature>
<feature type="region of interest" description="Disordered" evidence="1">
    <location>
        <begin position="212"/>
        <end position="231"/>
    </location>
</feature>
<feature type="region of interest" description="Disordered" evidence="1">
    <location>
        <begin position="766"/>
        <end position="812"/>
    </location>
</feature>
<dbReference type="OrthoDB" id="5982944at2759"/>
<proteinExistence type="predicted"/>
<evidence type="ECO:0000313" key="2">
    <source>
        <dbReference type="EMBL" id="RMX56862.1"/>
    </source>
</evidence>
<gene>
    <name evidence="2" type="ORF">pdam_00006310</name>
</gene>
<dbReference type="AlphaFoldDB" id="A0A3M6UT58"/>
<feature type="compositionally biased region" description="Polar residues" evidence="1">
    <location>
        <begin position="768"/>
        <end position="779"/>
    </location>
</feature>
<feature type="compositionally biased region" description="Basic and acidic residues" evidence="1">
    <location>
        <begin position="1135"/>
        <end position="1163"/>
    </location>
</feature>
<dbReference type="Proteomes" id="UP000275408">
    <property type="component" value="Unassembled WGS sequence"/>
</dbReference>
<keyword evidence="3" id="KW-1185">Reference proteome</keyword>
<evidence type="ECO:0000256" key="1">
    <source>
        <dbReference type="SAM" id="MobiDB-lite"/>
    </source>
</evidence>
<evidence type="ECO:0000313" key="3">
    <source>
        <dbReference type="Proteomes" id="UP000275408"/>
    </source>
</evidence>
<feature type="region of interest" description="Disordered" evidence="1">
    <location>
        <begin position="878"/>
        <end position="910"/>
    </location>
</feature>
<organism evidence="2 3">
    <name type="scientific">Pocillopora damicornis</name>
    <name type="common">Cauliflower coral</name>
    <name type="synonym">Millepora damicornis</name>
    <dbReference type="NCBI Taxonomy" id="46731"/>
    <lineage>
        <taxon>Eukaryota</taxon>
        <taxon>Metazoa</taxon>
        <taxon>Cnidaria</taxon>
        <taxon>Anthozoa</taxon>
        <taxon>Hexacorallia</taxon>
        <taxon>Scleractinia</taxon>
        <taxon>Astrocoeniina</taxon>
        <taxon>Pocilloporidae</taxon>
        <taxon>Pocillopora</taxon>
    </lineage>
</organism>
<reference evidence="2 3" key="1">
    <citation type="journal article" date="2018" name="Sci. Rep.">
        <title>Comparative analysis of the Pocillopora damicornis genome highlights role of immune system in coral evolution.</title>
        <authorList>
            <person name="Cunning R."/>
            <person name="Bay R.A."/>
            <person name="Gillette P."/>
            <person name="Baker A.C."/>
            <person name="Traylor-Knowles N."/>
        </authorList>
    </citation>
    <scope>NUCLEOTIDE SEQUENCE [LARGE SCALE GENOMIC DNA]</scope>
    <source>
        <strain evidence="2">RSMAS</strain>
        <tissue evidence="2">Whole animal</tissue>
    </source>
</reference>
<accession>A0A3M6UT58</accession>
<name>A0A3M6UT58_POCDA</name>
<feature type="region of interest" description="Disordered" evidence="1">
    <location>
        <begin position="1135"/>
        <end position="1175"/>
    </location>
</feature>
<feature type="region of interest" description="Disordered" evidence="1">
    <location>
        <begin position="658"/>
        <end position="684"/>
    </location>
</feature>
<feature type="region of interest" description="Disordered" evidence="1">
    <location>
        <begin position="979"/>
        <end position="1012"/>
    </location>
</feature>
<feature type="region of interest" description="Disordered" evidence="1">
    <location>
        <begin position="178"/>
        <end position="206"/>
    </location>
</feature>
<protein>
    <submittedName>
        <fullName evidence="2">Uncharacterized protein</fullName>
    </submittedName>
</protein>
<sequence>MTDVYGYDRCIQQSYQMLSTQDSNRSPRHTQSGVGYARGRIQQPVARMHLPHLSSTGGLACGSSPFNDDLSPVANSSFHPHCMPGSPHRPYLHSALSDTSWPVVQPVFMPVDTNQIRFQSRCHHHPSPCHMSVCSCCDHLSPYGCSAFAKRSRLEGGRQLIPIETGVPSHVINVRAQNSHVDPKLPLRSPQTRRPPDSPPPLVKISPTIIHKKTPGTHSIPETRKTLHSRGSSVIATRNVESVQRHDSLKDRIDSSGAYSIALRDFSSTLRKIGPHSLPKNYSKLSKFDTESVPESKSNTNCKKFKKEEVECEQCHTSAHHENPKDEFVLPHQAEIDYIENHDRCFGLKMGPNETIKHFLSTKVGEDTQDFNQTRNEELQQNYRKRSLAKYREQFYIACECSQTYQPYCYDGNLERNQLVQRIPVKTTRRKSVIRHHQTTIPTSSDQKEEPQVNATRKCYCYESSNPENQEFKERPVVSPTERVICNTEFSNHLECDQKFITKAVNKIGRCYPISREDSHQKFDDASNRSEALYSRLPESNVPQLRRGRPRTRGIKDKGPIYDGSLTFGTFNNQSRLKVITSGDIPKLNRNREDPYDEVFYEPSCADMNNNDTIAPDDSRYRSAASENHSNTNTRLLINGHQTRKKFAFLGQTKQEMYAKEPLDGNTNAKIASSREYSNEYGPQRRDSLTHYHEASGDNCQKSPSALNDQTYYVSVSRPGIKRSPSTPCYGSSRFVMSLNDLLKRRTKSAEELYRTKSFPFYSKQRQDNLQFENSPNEAHNSHSKEEIEEVAKANGRWGSKAPEKNRSAENFHCSVDQSDVMEFGKKGPKALHTIGTKEETRLPSTIRLPTTKREQVKCHDFKAKATNSQENKVSIDVGKRCQSPDSSMLPTDCPMSEAVPPPPAEEETNGMNESCGGYAIDHSFLPKIVAVHSIANRDDTPRKSDPKIFSENNKKYWNDLLKKLTFEISNGYEDTQSLKEPIERTPASHHKRNSCSSLLEESKVHDSQYESSPKDGVAFLRNVDSSNLCGVKMNNGSAQRNMDHCHVSSSQNLTLQVPSPLPIVESEAKKTSLPRKKQTVAELSQKILTTRERIKQETIAWKKKLLYSLEAIFIKKLRKLEKETGEKAEISIEEAMTKEESKEKKNGTKEKRQIHGEKEKISEPCYKQTTKKKL</sequence>